<keyword evidence="1" id="KW-0677">Repeat</keyword>
<dbReference type="SUPFAM" id="SSF48452">
    <property type="entry name" value="TPR-like"/>
    <property type="match status" value="3"/>
</dbReference>
<dbReference type="Gene3D" id="1.25.40.10">
    <property type="entry name" value="Tetratricopeptide repeat domain"/>
    <property type="match status" value="3"/>
</dbReference>
<evidence type="ECO:0000313" key="4">
    <source>
        <dbReference type="Proteomes" id="UP000751190"/>
    </source>
</evidence>
<evidence type="ECO:0000256" key="2">
    <source>
        <dbReference type="ARBA" id="ARBA00022803"/>
    </source>
</evidence>
<dbReference type="InterPro" id="IPR011990">
    <property type="entry name" value="TPR-like_helical_dom_sf"/>
</dbReference>
<gene>
    <name evidence="3" type="ORF">KFE25_002616</name>
</gene>
<accession>A0A8J6CA97</accession>
<evidence type="ECO:0000313" key="3">
    <source>
        <dbReference type="EMBL" id="KAG8465309.1"/>
    </source>
</evidence>
<keyword evidence="2" id="KW-0802">TPR repeat</keyword>
<keyword evidence="4" id="KW-1185">Reference proteome</keyword>
<name>A0A8J6CA97_DIALT</name>
<dbReference type="SMART" id="SM00028">
    <property type="entry name" value="TPR"/>
    <property type="match status" value="8"/>
</dbReference>
<proteinExistence type="predicted"/>
<dbReference type="AlphaFoldDB" id="A0A8J6CA97"/>
<dbReference type="PANTHER" id="PTHR11242:SF0">
    <property type="entry name" value="TPR_REGION DOMAIN-CONTAINING PROTEIN"/>
    <property type="match status" value="1"/>
</dbReference>
<comment type="caution">
    <text evidence="3">The sequence shown here is derived from an EMBL/GenBank/DDBJ whole genome shotgun (WGS) entry which is preliminary data.</text>
</comment>
<evidence type="ECO:0000256" key="1">
    <source>
        <dbReference type="ARBA" id="ARBA00022737"/>
    </source>
</evidence>
<protein>
    <submittedName>
        <fullName evidence="3">Uncharacterized protein</fullName>
    </submittedName>
</protein>
<dbReference type="Proteomes" id="UP000751190">
    <property type="component" value="Unassembled WGS sequence"/>
</dbReference>
<dbReference type="PANTHER" id="PTHR11242">
    <property type="entry name" value="ARYL HYDROCARBON RECEPTOR INTERACTING PROTEIN RELATED"/>
    <property type="match status" value="1"/>
</dbReference>
<dbReference type="InterPro" id="IPR039663">
    <property type="entry name" value="AIP/AIPL1/TTC9"/>
</dbReference>
<dbReference type="OrthoDB" id="433738at2759"/>
<dbReference type="EMBL" id="JAGTXO010000010">
    <property type="protein sequence ID" value="KAG8465309.1"/>
    <property type="molecule type" value="Genomic_DNA"/>
</dbReference>
<organism evidence="3 4">
    <name type="scientific">Diacronema lutheri</name>
    <name type="common">Unicellular marine alga</name>
    <name type="synonym">Monochrysis lutheri</name>
    <dbReference type="NCBI Taxonomy" id="2081491"/>
    <lineage>
        <taxon>Eukaryota</taxon>
        <taxon>Haptista</taxon>
        <taxon>Haptophyta</taxon>
        <taxon>Pavlovophyceae</taxon>
        <taxon>Pavlovales</taxon>
        <taxon>Pavlovaceae</taxon>
        <taxon>Diacronema</taxon>
    </lineage>
</organism>
<reference evidence="3" key="1">
    <citation type="submission" date="2021-05" db="EMBL/GenBank/DDBJ databases">
        <title>The genome of the haptophyte Pavlova lutheri (Diacronema luteri, Pavlovales) - a model for lipid biosynthesis in eukaryotic algae.</title>
        <authorList>
            <person name="Hulatt C.J."/>
            <person name="Posewitz M.C."/>
        </authorList>
    </citation>
    <scope>NUCLEOTIDE SEQUENCE</scope>
    <source>
        <strain evidence="3">NIVA-4/92</strain>
    </source>
</reference>
<sequence>MATMSAADCKDAGTSLYKEGDFAKAGGKYAEALGLLPPPPSSAADEELRQKLRLNLAQCYLKLSSFRAAEEQCDAALAVDAGCAKALFRRGQARIGRDALPEALADLLAACKLDPKSRELRAEYDELKNLTAAHPTLPNRLGDLRVVEEKALRQLHTGRADDALRTFALIQRECDSDTVEVQLPQWEARAALGMGSAHRHAGRRAEAREAFERALDRAISEHARAPVLAVYATISLCLLASDAPAGEAGARALAQLASTLVAANGLGDRLLAAAAHGALACALLRAGRPRDALAPARDAIVRSSEMADAHGEAVDLITLSAVERRLVASEGATLATAAAAGADGASAQLTRALEIARALKYPRLEAEALAGLASARLARDDARDAAEFAAEAVRLSRAYRLPLVEAGALGALGAASLALAQRRLAPPDGAELLSADTAFERAAQLADCAAPDDDGGHDGGRLGVALRANAYGARLVCAAAEPDERARAALLVDVQKQLASHILKAREHGLLEVERQCLAHIAAASLLSGDMLSAIECLETALTLSGDDGEYDGRDDHLANLGVVHAALGGHAQAAAFFQRAVDSARARGVGTWKRACHAGRLGMALAESGEHERACVALLEAVDGLNGGVRAAAMLSVAASARADGRFADGAHLLEQAFLLLRYGAEEAS</sequence>
<dbReference type="InterPro" id="IPR019734">
    <property type="entry name" value="TPR_rpt"/>
</dbReference>